<dbReference type="SUPFAM" id="SSF69737">
    <property type="entry name" value="Urease metallochaperone UreE, C-terminal domain"/>
    <property type="match status" value="1"/>
</dbReference>
<dbReference type="HAMAP" id="MF_00822">
    <property type="entry name" value="UreE"/>
    <property type="match status" value="1"/>
</dbReference>
<evidence type="ECO:0000256" key="5">
    <source>
        <dbReference type="HAMAP-Rule" id="MF_00822"/>
    </source>
</evidence>
<dbReference type="Proteomes" id="UP000244496">
    <property type="component" value="Chromosome"/>
</dbReference>
<dbReference type="CDD" id="cd00571">
    <property type="entry name" value="UreE"/>
    <property type="match status" value="1"/>
</dbReference>
<evidence type="ECO:0000313" key="7">
    <source>
        <dbReference type="EMBL" id="AWB48010.1"/>
    </source>
</evidence>
<keyword evidence="8" id="KW-1185">Reference proteome</keyword>
<dbReference type="GO" id="GO:0019627">
    <property type="term" value="P:urea metabolic process"/>
    <property type="evidence" value="ECO:0007669"/>
    <property type="project" value="InterPro"/>
</dbReference>
<evidence type="ECO:0000313" key="8">
    <source>
        <dbReference type="Proteomes" id="UP000244496"/>
    </source>
</evidence>
<dbReference type="GO" id="GO:0006457">
    <property type="term" value="P:protein folding"/>
    <property type="evidence" value="ECO:0007669"/>
    <property type="project" value="InterPro"/>
</dbReference>
<evidence type="ECO:0000256" key="2">
    <source>
        <dbReference type="ARBA" id="ARBA00022490"/>
    </source>
</evidence>
<sequence>MPDLPASHRVIRKPETGGKVPVDRVVLGYDERFLRRKRLMTEAGAGFLVDLAETSSVSAGDCFELLDGRLVVVEAAAEPVLVVTGANLPRLAWHIGNRHTPCQIEPARLVIRDDHVLKGMLAGLGATVGHAMEPFTPEGGAYGHGRTMGHDHGFGAHDHLRGPVLTLPHALAGLHVQHQGFARVEDDPEAPDE</sequence>
<dbReference type="GO" id="GO:0065003">
    <property type="term" value="P:protein-containing complex assembly"/>
    <property type="evidence" value="ECO:0007669"/>
    <property type="project" value="InterPro"/>
</dbReference>
<evidence type="ECO:0000259" key="6">
    <source>
        <dbReference type="SMART" id="SM00988"/>
    </source>
</evidence>
<keyword evidence="2 5" id="KW-0963">Cytoplasm</keyword>
<dbReference type="InterPro" id="IPR036118">
    <property type="entry name" value="UreE_N_sf"/>
</dbReference>
<dbReference type="GO" id="GO:0016151">
    <property type="term" value="F:nickel cation binding"/>
    <property type="evidence" value="ECO:0007669"/>
    <property type="project" value="UniProtKB-UniRule"/>
</dbReference>
<dbReference type="SUPFAM" id="SSF69287">
    <property type="entry name" value="Urease metallochaperone UreE, N-terminal domain"/>
    <property type="match status" value="1"/>
</dbReference>
<keyword evidence="3 5" id="KW-0533">Nickel</keyword>
<dbReference type="InterPro" id="IPR004029">
    <property type="entry name" value="UreE_N"/>
</dbReference>
<reference evidence="7 8" key="1">
    <citation type="submission" date="2018-04" db="EMBL/GenBank/DDBJ databases">
        <title>Genome sequencing of Gemmobacter.</title>
        <authorList>
            <person name="Yi H."/>
            <person name="Baek M.-G."/>
        </authorList>
    </citation>
    <scope>NUCLEOTIDE SEQUENCE [LARGE SCALE GENOMIC DNA]</scope>
    <source>
        <strain evidence="7 8">HYN0069</strain>
    </source>
</reference>
<dbReference type="AlphaFoldDB" id="A0A2S0UJR9"/>
<evidence type="ECO:0000256" key="3">
    <source>
        <dbReference type="ARBA" id="ARBA00022596"/>
    </source>
</evidence>
<dbReference type="Gene3D" id="3.30.70.790">
    <property type="entry name" value="UreE, C-terminal domain"/>
    <property type="match status" value="1"/>
</dbReference>
<feature type="domain" description="UreE urease accessory N-terminal" evidence="6">
    <location>
        <begin position="6"/>
        <end position="71"/>
    </location>
</feature>
<dbReference type="GO" id="GO:0051082">
    <property type="term" value="F:unfolded protein binding"/>
    <property type="evidence" value="ECO:0007669"/>
    <property type="project" value="UniProtKB-UniRule"/>
</dbReference>
<dbReference type="Pfam" id="PF02814">
    <property type="entry name" value="UreE_N"/>
    <property type="match status" value="1"/>
</dbReference>
<comment type="similarity">
    <text evidence="5">Belongs to the UreE family.</text>
</comment>
<evidence type="ECO:0000256" key="1">
    <source>
        <dbReference type="ARBA" id="ARBA00004496"/>
    </source>
</evidence>
<dbReference type="InterPro" id="IPR012406">
    <property type="entry name" value="UreE"/>
</dbReference>
<dbReference type="InterPro" id="IPR007864">
    <property type="entry name" value="UreE_C_dom"/>
</dbReference>
<dbReference type="KEGG" id="geh:HYN69_05310"/>
<name>A0A2S0UJR9_9RHOB</name>
<dbReference type="RefSeq" id="WP_108434834.1">
    <property type="nucleotide sequence ID" value="NZ_CP028918.1"/>
</dbReference>
<dbReference type="GO" id="GO:0005737">
    <property type="term" value="C:cytoplasm"/>
    <property type="evidence" value="ECO:0007669"/>
    <property type="project" value="UniProtKB-SubCell"/>
</dbReference>
<dbReference type="Pfam" id="PF05194">
    <property type="entry name" value="UreE_C"/>
    <property type="match status" value="1"/>
</dbReference>
<organism evidence="7 8">
    <name type="scientific">Paragemmobacter aquarius</name>
    <dbReference type="NCBI Taxonomy" id="2169400"/>
    <lineage>
        <taxon>Bacteria</taxon>
        <taxon>Pseudomonadati</taxon>
        <taxon>Pseudomonadota</taxon>
        <taxon>Alphaproteobacteria</taxon>
        <taxon>Rhodobacterales</taxon>
        <taxon>Paracoccaceae</taxon>
        <taxon>Paragemmobacter</taxon>
    </lineage>
</organism>
<proteinExistence type="inferred from homology"/>
<comment type="subcellular location">
    <subcellularLocation>
        <location evidence="1 5">Cytoplasm</location>
    </subcellularLocation>
</comment>
<evidence type="ECO:0000256" key="4">
    <source>
        <dbReference type="ARBA" id="ARBA00023186"/>
    </source>
</evidence>
<keyword evidence="4 5" id="KW-0143">Chaperone</keyword>
<accession>A0A2S0UJR9</accession>
<dbReference type="OrthoDB" id="9802215at2"/>
<dbReference type="EMBL" id="CP028918">
    <property type="protein sequence ID" value="AWB48010.1"/>
    <property type="molecule type" value="Genomic_DNA"/>
</dbReference>
<gene>
    <name evidence="5" type="primary">ureE</name>
    <name evidence="7" type="ORF">HYN69_05310</name>
</gene>
<dbReference type="SMART" id="SM00988">
    <property type="entry name" value="UreE_N"/>
    <property type="match status" value="1"/>
</dbReference>
<protein>
    <recommendedName>
        <fullName evidence="5">Urease accessory protein UreE</fullName>
    </recommendedName>
</protein>
<comment type="function">
    <text evidence="5">Involved in urease metallocenter assembly. Binds nickel. Probably functions as a nickel donor during metallocenter assembly.</text>
</comment>
<dbReference type="Gene3D" id="2.60.260.20">
    <property type="entry name" value="Urease metallochaperone UreE, N-terminal domain"/>
    <property type="match status" value="1"/>
</dbReference>